<comment type="caution">
    <text evidence="7">The sequence shown here is derived from an EMBL/GenBank/DDBJ whole genome shotgun (WGS) entry which is preliminary data.</text>
</comment>
<dbReference type="PANTHER" id="PTHR13789:SF309">
    <property type="entry name" value="PUTATIVE (AFU_ORTHOLOGUE AFUA_6G14510)-RELATED"/>
    <property type="match status" value="1"/>
</dbReference>
<accession>A0A9P4IAP5</accession>
<evidence type="ECO:0000256" key="5">
    <source>
        <dbReference type="ARBA" id="ARBA00023033"/>
    </source>
</evidence>
<dbReference type="InterPro" id="IPR050493">
    <property type="entry name" value="FAD-dep_Monooxygenase_BioMet"/>
</dbReference>
<sequence>MAIEKVIIIGGGIAGIASALCLARIRNENPKVNITCTVYEIRSIPSTIGGAINLTPNALRYLEHLGVLSKLQSRGAPVPFIEIFSQRNGAKLGVLSFDNAEKSKHQAMRIQRGLLLDAMLETAKEAGIQVQFGKKVVEIGMRDEQGQCNGVRVRFEDGEVAEGDLLLGCDGIHSYVRSVLELDRKPVYSGIATAYGMFDDRDGLKKGLPFDTTALWSGRRGSLLASWANPEKTRMYVAAVMETQEVASREGWKVIGEDQDAVKANVMERFHNPSVPYLQRLIAGVDAYFLYPVYKLPPHGKWSAGCAILLGDAAHAMPPQGESLGLAIEDTILFTRVLEAYYGQSCAEIFMVYEKLRKPRIDAAFDEANFRWENVRDVGFIVSYLREWMTTLYLWWMKKAHADNMAYDVRNIDMHDTNTKS</sequence>
<comment type="similarity">
    <text evidence="1">Belongs to the paxM FAD-dependent monooxygenase family.</text>
</comment>
<keyword evidence="8" id="KW-1185">Reference proteome</keyword>
<evidence type="ECO:0000256" key="4">
    <source>
        <dbReference type="ARBA" id="ARBA00023002"/>
    </source>
</evidence>
<evidence type="ECO:0000313" key="8">
    <source>
        <dbReference type="Proteomes" id="UP000799772"/>
    </source>
</evidence>
<keyword evidence="2" id="KW-0285">Flavoprotein</keyword>
<protein>
    <submittedName>
        <fullName evidence="7">FAD/NAD(P)-binding domain-containing protein</fullName>
    </submittedName>
</protein>
<feature type="domain" description="FAD-binding" evidence="6">
    <location>
        <begin position="5"/>
        <end position="367"/>
    </location>
</feature>
<dbReference type="EMBL" id="ML978131">
    <property type="protein sequence ID" value="KAF2095464.1"/>
    <property type="molecule type" value="Genomic_DNA"/>
</dbReference>
<organism evidence="7 8">
    <name type="scientific">Rhizodiscina lignyota</name>
    <dbReference type="NCBI Taxonomy" id="1504668"/>
    <lineage>
        <taxon>Eukaryota</taxon>
        <taxon>Fungi</taxon>
        <taxon>Dikarya</taxon>
        <taxon>Ascomycota</taxon>
        <taxon>Pezizomycotina</taxon>
        <taxon>Dothideomycetes</taxon>
        <taxon>Pleosporomycetidae</taxon>
        <taxon>Aulographales</taxon>
        <taxon>Rhizodiscinaceae</taxon>
        <taxon>Rhizodiscina</taxon>
    </lineage>
</organism>
<proteinExistence type="inferred from homology"/>
<dbReference type="AlphaFoldDB" id="A0A9P4IAP5"/>
<evidence type="ECO:0000259" key="6">
    <source>
        <dbReference type="Pfam" id="PF01494"/>
    </source>
</evidence>
<dbReference type="GO" id="GO:0071949">
    <property type="term" value="F:FAD binding"/>
    <property type="evidence" value="ECO:0007669"/>
    <property type="project" value="InterPro"/>
</dbReference>
<keyword evidence="5" id="KW-0503">Monooxygenase</keyword>
<dbReference type="Pfam" id="PF01494">
    <property type="entry name" value="FAD_binding_3"/>
    <property type="match status" value="1"/>
</dbReference>
<dbReference type="InterPro" id="IPR002938">
    <property type="entry name" value="FAD-bd"/>
</dbReference>
<evidence type="ECO:0000313" key="7">
    <source>
        <dbReference type="EMBL" id="KAF2095464.1"/>
    </source>
</evidence>
<name>A0A9P4IAP5_9PEZI</name>
<dbReference type="OrthoDB" id="16820at2759"/>
<keyword evidence="4" id="KW-0560">Oxidoreductase</keyword>
<gene>
    <name evidence="7" type="ORF">NA57DRAFT_79188</name>
</gene>
<evidence type="ECO:0000256" key="3">
    <source>
        <dbReference type="ARBA" id="ARBA00022827"/>
    </source>
</evidence>
<keyword evidence="3" id="KW-0274">FAD</keyword>
<evidence type="ECO:0000256" key="2">
    <source>
        <dbReference type="ARBA" id="ARBA00022630"/>
    </source>
</evidence>
<dbReference type="Proteomes" id="UP000799772">
    <property type="component" value="Unassembled WGS sequence"/>
</dbReference>
<dbReference type="InterPro" id="IPR036188">
    <property type="entry name" value="FAD/NAD-bd_sf"/>
</dbReference>
<dbReference type="PRINTS" id="PR00420">
    <property type="entry name" value="RNGMNOXGNASE"/>
</dbReference>
<dbReference type="PANTHER" id="PTHR13789">
    <property type="entry name" value="MONOOXYGENASE"/>
    <property type="match status" value="1"/>
</dbReference>
<dbReference type="SUPFAM" id="SSF51905">
    <property type="entry name" value="FAD/NAD(P)-binding domain"/>
    <property type="match status" value="1"/>
</dbReference>
<reference evidence="7" key="1">
    <citation type="journal article" date="2020" name="Stud. Mycol.">
        <title>101 Dothideomycetes genomes: a test case for predicting lifestyles and emergence of pathogens.</title>
        <authorList>
            <person name="Haridas S."/>
            <person name="Albert R."/>
            <person name="Binder M."/>
            <person name="Bloem J."/>
            <person name="Labutti K."/>
            <person name="Salamov A."/>
            <person name="Andreopoulos B."/>
            <person name="Baker S."/>
            <person name="Barry K."/>
            <person name="Bills G."/>
            <person name="Bluhm B."/>
            <person name="Cannon C."/>
            <person name="Castanera R."/>
            <person name="Culley D."/>
            <person name="Daum C."/>
            <person name="Ezra D."/>
            <person name="Gonzalez J."/>
            <person name="Henrissat B."/>
            <person name="Kuo A."/>
            <person name="Liang C."/>
            <person name="Lipzen A."/>
            <person name="Lutzoni F."/>
            <person name="Magnuson J."/>
            <person name="Mondo S."/>
            <person name="Nolan M."/>
            <person name="Ohm R."/>
            <person name="Pangilinan J."/>
            <person name="Park H.-J."/>
            <person name="Ramirez L."/>
            <person name="Alfaro M."/>
            <person name="Sun H."/>
            <person name="Tritt A."/>
            <person name="Yoshinaga Y."/>
            <person name="Zwiers L.-H."/>
            <person name="Turgeon B."/>
            <person name="Goodwin S."/>
            <person name="Spatafora J."/>
            <person name="Crous P."/>
            <person name="Grigoriev I."/>
        </authorList>
    </citation>
    <scope>NUCLEOTIDE SEQUENCE</scope>
    <source>
        <strain evidence="7">CBS 133067</strain>
    </source>
</reference>
<dbReference type="Gene3D" id="3.50.50.60">
    <property type="entry name" value="FAD/NAD(P)-binding domain"/>
    <property type="match status" value="1"/>
</dbReference>
<evidence type="ECO:0000256" key="1">
    <source>
        <dbReference type="ARBA" id="ARBA00007992"/>
    </source>
</evidence>
<dbReference type="GO" id="GO:0004497">
    <property type="term" value="F:monooxygenase activity"/>
    <property type="evidence" value="ECO:0007669"/>
    <property type="project" value="UniProtKB-KW"/>
</dbReference>